<dbReference type="EMBL" id="QPIZ01000035">
    <property type="protein sequence ID" value="RCW28843.1"/>
    <property type="molecule type" value="Genomic_DNA"/>
</dbReference>
<proteinExistence type="predicted"/>
<gene>
    <name evidence="2" type="ORF">DFO77_13526</name>
</gene>
<dbReference type="Proteomes" id="UP000252733">
    <property type="component" value="Unassembled WGS sequence"/>
</dbReference>
<dbReference type="InterPro" id="IPR008727">
    <property type="entry name" value="PAAR_motif"/>
</dbReference>
<evidence type="ECO:0000313" key="3">
    <source>
        <dbReference type="Proteomes" id="UP000252733"/>
    </source>
</evidence>
<feature type="region of interest" description="Disordered" evidence="1">
    <location>
        <begin position="133"/>
        <end position="157"/>
    </location>
</feature>
<dbReference type="AlphaFoldDB" id="A0A2T0WTH3"/>
<evidence type="ECO:0000313" key="2">
    <source>
        <dbReference type="EMBL" id="RCW28843.1"/>
    </source>
</evidence>
<name>A0A2T0WTH3_9BACT</name>
<sequence>MPGPAATIGSMHVCPMLNPGVPPPPHVGGPVMGPGVPTVLIGGKPAAVMGDTCTCAGPPDTIVQGESTVLIGGKPAATVGSMTAHGGSVTVGDPTVLIGTGVSAPTAISPVKRIPFPDISPILRAAAAVTGRGSSLKEAERSQKKLKEEAREMDEQEEKPGIYDLRWTKEETVIKDSKELKEVEVVASVFNINEGETVDFTIEREQTNGDILTKELSGKVENGEVRVTWQIEKEKCN</sequence>
<evidence type="ECO:0000256" key="1">
    <source>
        <dbReference type="SAM" id="MobiDB-lite"/>
    </source>
</evidence>
<dbReference type="Gene3D" id="2.60.200.60">
    <property type="match status" value="2"/>
</dbReference>
<dbReference type="RefSeq" id="WP_106154746.1">
    <property type="nucleotide sequence ID" value="NZ_PVTS01000028.1"/>
</dbReference>
<accession>A0A2T0WTH3</accession>
<protein>
    <submittedName>
        <fullName evidence="2">Putative Zn-binding protein involved in type VI secretion</fullName>
    </submittedName>
</protein>
<dbReference type="Pfam" id="PF05488">
    <property type="entry name" value="PAAR_motif"/>
    <property type="match status" value="1"/>
</dbReference>
<dbReference type="OrthoDB" id="9807902at2"/>
<dbReference type="CDD" id="cd14738">
    <property type="entry name" value="PAAR_2"/>
    <property type="match status" value="1"/>
</dbReference>
<reference evidence="2 3" key="1">
    <citation type="submission" date="2018-07" db="EMBL/GenBank/DDBJ databases">
        <title>Freshwater and sediment microbial communities from various areas in North America, analyzing microbe dynamics in response to fracking.</title>
        <authorList>
            <person name="Lamendella R."/>
        </authorList>
    </citation>
    <scope>NUCLEOTIDE SEQUENCE [LARGE SCALE GENOMIC DNA]</scope>
    <source>
        <strain evidence="2 3">160A</strain>
    </source>
</reference>
<keyword evidence="3" id="KW-1185">Reference proteome</keyword>
<comment type="caution">
    <text evidence="2">The sequence shown here is derived from an EMBL/GenBank/DDBJ whole genome shotgun (WGS) entry which is preliminary data.</text>
</comment>
<feature type="compositionally biased region" description="Basic and acidic residues" evidence="1">
    <location>
        <begin position="135"/>
        <end position="150"/>
    </location>
</feature>
<organism evidence="2 3">
    <name type="scientific">Marinilabilia salmonicolor</name>
    <dbReference type="NCBI Taxonomy" id="989"/>
    <lineage>
        <taxon>Bacteria</taxon>
        <taxon>Pseudomonadati</taxon>
        <taxon>Bacteroidota</taxon>
        <taxon>Bacteroidia</taxon>
        <taxon>Marinilabiliales</taxon>
        <taxon>Marinilabiliaceae</taxon>
        <taxon>Marinilabilia</taxon>
    </lineage>
</organism>